<protein>
    <submittedName>
        <fullName evidence="1">Uncharacterized protein</fullName>
    </submittedName>
</protein>
<dbReference type="AlphaFoldDB" id="A0AAN7UGV0"/>
<evidence type="ECO:0000313" key="2">
    <source>
        <dbReference type="Proteomes" id="UP001305414"/>
    </source>
</evidence>
<dbReference type="Proteomes" id="UP001305414">
    <property type="component" value="Unassembled WGS sequence"/>
</dbReference>
<proteinExistence type="predicted"/>
<sequence>MATSFTSVHGTNVVLSYGSSFEIRAMEGYARIRPKDSAKLTGSIQFSIPRPAAGNRNCAHIVPR</sequence>
<gene>
    <name evidence="1" type="ORF">RRF57_007869</name>
</gene>
<evidence type="ECO:0000313" key="1">
    <source>
        <dbReference type="EMBL" id="KAK5632155.1"/>
    </source>
</evidence>
<keyword evidence="2" id="KW-1185">Reference proteome</keyword>
<comment type="caution">
    <text evidence="1">The sequence shown here is derived from an EMBL/GenBank/DDBJ whole genome shotgun (WGS) entry which is preliminary data.</text>
</comment>
<accession>A0AAN7UGV0</accession>
<dbReference type="EMBL" id="JAWHQM010000023">
    <property type="protein sequence ID" value="KAK5632155.1"/>
    <property type="molecule type" value="Genomic_DNA"/>
</dbReference>
<organism evidence="1 2">
    <name type="scientific">Xylaria bambusicola</name>
    <dbReference type="NCBI Taxonomy" id="326684"/>
    <lineage>
        <taxon>Eukaryota</taxon>
        <taxon>Fungi</taxon>
        <taxon>Dikarya</taxon>
        <taxon>Ascomycota</taxon>
        <taxon>Pezizomycotina</taxon>
        <taxon>Sordariomycetes</taxon>
        <taxon>Xylariomycetidae</taxon>
        <taxon>Xylariales</taxon>
        <taxon>Xylariaceae</taxon>
        <taxon>Xylaria</taxon>
    </lineage>
</organism>
<reference evidence="1 2" key="1">
    <citation type="submission" date="2023-10" db="EMBL/GenBank/DDBJ databases">
        <title>Draft genome sequence of Xylaria bambusicola isolate GMP-LS, the root and basal stem rot pathogen of sugarcane in Indonesia.</title>
        <authorList>
            <person name="Selvaraj P."/>
            <person name="Muralishankar V."/>
            <person name="Muruganantham S."/>
            <person name="Sp S."/>
            <person name="Haryani S."/>
            <person name="Lau K.J.X."/>
            <person name="Naqvi N.I."/>
        </authorList>
    </citation>
    <scope>NUCLEOTIDE SEQUENCE [LARGE SCALE GENOMIC DNA]</scope>
    <source>
        <strain evidence="1">GMP-LS</strain>
    </source>
</reference>
<name>A0AAN7UGV0_9PEZI</name>